<keyword evidence="3 7" id="KW-0812">Transmembrane</keyword>
<dbReference type="PANTHER" id="PTHR32285">
    <property type="entry name" value="PROTEIN TRICHOME BIREFRINGENCE-LIKE 9-RELATED"/>
    <property type="match status" value="1"/>
</dbReference>
<evidence type="ECO:0000313" key="11">
    <source>
        <dbReference type="Proteomes" id="UP001634393"/>
    </source>
</evidence>
<gene>
    <name evidence="10" type="ORF">ACJIZ3_011211</name>
</gene>
<proteinExistence type="inferred from homology"/>
<dbReference type="AlphaFoldDB" id="A0ABD3UIH9"/>
<dbReference type="Pfam" id="PF14416">
    <property type="entry name" value="PMR5N"/>
    <property type="match status" value="1"/>
</dbReference>
<dbReference type="InterPro" id="IPR025846">
    <property type="entry name" value="TBL_N"/>
</dbReference>
<evidence type="ECO:0000256" key="1">
    <source>
        <dbReference type="ARBA" id="ARBA00004167"/>
    </source>
</evidence>
<feature type="domain" description="Trichome birefringence-like C-terminal" evidence="8">
    <location>
        <begin position="140"/>
        <end position="396"/>
    </location>
</feature>
<organism evidence="10 11">
    <name type="scientific">Penstemon smallii</name>
    <dbReference type="NCBI Taxonomy" id="265156"/>
    <lineage>
        <taxon>Eukaryota</taxon>
        <taxon>Viridiplantae</taxon>
        <taxon>Streptophyta</taxon>
        <taxon>Embryophyta</taxon>
        <taxon>Tracheophyta</taxon>
        <taxon>Spermatophyta</taxon>
        <taxon>Magnoliopsida</taxon>
        <taxon>eudicotyledons</taxon>
        <taxon>Gunneridae</taxon>
        <taxon>Pentapetalae</taxon>
        <taxon>asterids</taxon>
        <taxon>lamiids</taxon>
        <taxon>Lamiales</taxon>
        <taxon>Plantaginaceae</taxon>
        <taxon>Cheloneae</taxon>
        <taxon>Penstemon</taxon>
    </lineage>
</organism>
<evidence type="ECO:0000256" key="7">
    <source>
        <dbReference type="SAM" id="Phobius"/>
    </source>
</evidence>
<sequence length="401" mass="46078">MKIQFSFPKISSKPCTNELANSHLNAQRHKILSLFYQQITPIFEMSLMFYSHFQLLAIAISFFFFLLSSTIESRRLLKQQENSCDLFKGSWVFDNSSYPLYDSSQCPFIDSALNCQKNGRPDIMYLQYRWKPTGCDINSRFDGKVFLDRNRGKKVMFVGDSLSSNQWQSMACMLYASVPNSNYTLASRGQLTTLSFPEYGVSIMFLKNGFLVSLRNRTLRLDTLIGSEQWKGKDILIFNSYHWWMHSGRLQTWENYQIGDKIIKDMDRMEAYKTALTTWANWVDSNIDPTKTKVFYQGISAVHYNGSDWNEPNVKSCKGQTNPVEGSDFPGLRPDGDSVVKSVLGKMKKPAILLDINLLTQLRKDGHPSTYANGRLDCSHWCIAGVPDTWNQLLYTILLED</sequence>
<dbReference type="EMBL" id="JBJXBP010000001">
    <property type="protein sequence ID" value="KAL3849329.1"/>
    <property type="molecule type" value="Genomic_DNA"/>
</dbReference>
<accession>A0ABD3UIH9</accession>
<keyword evidence="5 7" id="KW-1133">Transmembrane helix</keyword>
<evidence type="ECO:0008006" key="12">
    <source>
        <dbReference type="Google" id="ProtNLM"/>
    </source>
</evidence>
<evidence type="ECO:0000256" key="2">
    <source>
        <dbReference type="ARBA" id="ARBA00007727"/>
    </source>
</evidence>
<dbReference type="InterPro" id="IPR026057">
    <property type="entry name" value="TBL_C"/>
</dbReference>
<evidence type="ECO:0000313" key="10">
    <source>
        <dbReference type="EMBL" id="KAL3849329.1"/>
    </source>
</evidence>
<reference evidence="10 11" key="1">
    <citation type="submission" date="2024-12" db="EMBL/GenBank/DDBJ databases">
        <title>The unique morphological basis and parallel evolutionary history of personate flowers in Penstemon.</title>
        <authorList>
            <person name="Depatie T.H."/>
            <person name="Wessinger C.A."/>
        </authorList>
    </citation>
    <scope>NUCLEOTIDE SEQUENCE [LARGE SCALE GENOMIC DNA]</scope>
    <source>
        <strain evidence="10">WTNN_2</strain>
        <tissue evidence="10">Leaf</tissue>
    </source>
</reference>
<evidence type="ECO:0000256" key="6">
    <source>
        <dbReference type="ARBA" id="ARBA00023136"/>
    </source>
</evidence>
<name>A0ABD3UIH9_9LAMI</name>
<dbReference type="Proteomes" id="UP001634393">
    <property type="component" value="Unassembled WGS sequence"/>
</dbReference>
<dbReference type="GO" id="GO:0016020">
    <property type="term" value="C:membrane"/>
    <property type="evidence" value="ECO:0007669"/>
    <property type="project" value="UniProtKB-SubCell"/>
</dbReference>
<comment type="caution">
    <text evidence="10">The sequence shown here is derived from an EMBL/GenBank/DDBJ whole genome shotgun (WGS) entry which is preliminary data.</text>
</comment>
<evidence type="ECO:0000259" key="9">
    <source>
        <dbReference type="Pfam" id="PF14416"/>
    </source>
</evidence>
<keyword evidence="6 7" id="KW-0472">Membrane</keyword>
<evidence type="ECO:0000259" key="8">
    <source>
        <dbReference type="Pfam" id="PF13839"/>
    </source>
</evidence>
<keyword evidence="4" id="KW-0735">Signal-anchor</keyword>
<dbReference type="InterPro" id="IPR029962">
    <property type="entry name" value="TBL"/>
</dbReference>
<protein>
    <recommendedName>
        <fullName evidence="12">Trichome birefringence-like N-terminal domain-containing protein</fullName>
    </recommendedName>
</protein>
<evidence type="ECO:0000256" key="5">
    <source>
        <dbReference type="ARBA" id="ARBA00022989"/>
    </source>
</evidence>
<feature type="domain" description="Trichome birefringence-like N-terminal" evidence="9">
    <location>
        <begin position="83"/>
        <end position="136"/>
    </location>
</feature>
<evidence type="ECO:0000256" key="4">
    <source>
        <dbReference type="ARBA" id="ARBA00022968"/>
    </source>
</evidence>
<evidence type="ECO:0000256" key="3">
    <source>
        <dbReference type="ARBA" id="ARBA00022692"/>
    </source>
</evidence>
<comment type="similarity">
    <text evidence="2">Belongs to the PC-esterase family. TBL subfamily.</text>
</comment>
<dbReference type="PANTHER" id="PTHR32285:SF30">
    <property type="entry name" value="PROTEIN TRICHOME BIREFRINGENCE-LIKE 42"/>
    <property type="match status" value="1"/>
</dbReference>
<dbReference type="Pfam" id="PF13839">
    <property type="entry name" value="PC-Esterase"/>
    <property type="match status" value="1"/>
</dbReference>
<keyword evidence="11" id="KW-1185">Reference proteome</keyword>
<feature type="transmembrane region" description="Helical" evidence="7">
    <location>
        <begin position="49"/>
        <end position="68"/>
    </location>
</feature>
<comment type="subcellular location">
    <subcellularLocation>
        <location evidence="1">Membrane</location>
        <topology evidence="1">Single-pass membrane protein</topology>
    </subcellularLocation>
</comment>